<accession>A0A411MLL3</accession>
<reference evidence="2 3" key="1">
    <citation type="submission" date="2019-02" db="EMBL/GenBank/DDBJ databases">
        <title>Complete genome sequence of Pseudomonas sp. SNU WT1 isolated from rainbow trout.</title>
        <authorList>
            <person name="Oh W.T."/>
            <person name="Park S.C."/>
        </authorList>
    </citation>
    <scope>NUCLEOTIDE SEQUENCE [LARGE SCALE GENOMIC DNA]</scope>
    <source>
        <strain evidence="2 3">SNU WT1</strain>
    </source>
</reference>
<dbReference type="NCBIfam" id="TIGR02554">
    <property type="entry name" value="PrgH"/>
    <property type="match status" value="1"/>
</dbReference>
<evidence type="ECO:0000313" key="3">
    <source>
        <dbReference type="Proteomes" id="UP000291130"/>
    </source>
</evidence>
<keyword evidence="1" id="KW-0812">Transmembrane</keyword>
<dbReference type="OrthoDB" id="9035799at2"/>
<dbReference type="Gene3D" id="3.30.70.1780">
    <property type="match status" value="1"/>
</dbReference>
<dbReference type="GO" id="GO:0016020">
    <property type="term" value="C:membrane"/>
    <property type="evidence" value="ECO:0007669"/>
    <property type="project" value="InterPro"/>
</dbReference>
<sequence>MQASQTDTCVMRVFNGPMAGAEFVLSKGSTQVLVGAPQLLATASEQDATAGQRLFIALEQGGCSFEILLSDPPGQSVQVRPQQTPSAAWQDWPLQQQRRIGALQLAFRLSSQDWNLQQPAVVAGGQRGVASLRVISVVIAVCLLVVSVAVWSLPDRTVSAQQRGISALVSAQARVLQGRDLRMYVLVDSQREASWNRQVLMRHQLGNVAVVVTADEQRRLEQHLLVLEPGLAIRLVDLREPRAPILILAGTPIQPALRAQLEEQLLRAAPYAGHLEIRVQDDHVSVDQAIAGLRQIGVPFQRHDQHNAVALRIEGNLQDSQLQAIRRFIRDFEQQWGARFVHFSIVLQDDRLKGLSHQAGEQGYIKNSSASWQFHSPHTGG</sequence>
<protein>
    <submittedName>
        <fullName evidence="2">PrgH/EprH family type III secretion apparatus protein</fullName>
    </submittedName>
</protein>
<evidence type="ECO:0000313" key="2">
    <source>
        <dbReference type="EMBL" id="QBF27709.1"/>
    </source>
</evidence>
<name>A0A411MLL3_9PSED</name>
<keyword evidence="3" id="KW-1185">Reference proteome</keyword>
<dbReference type="Pfam" id="PF09480">
    <property type="entry name" value="PrgH"/>
    <property type="match status" value="1"/>
</dbReference>
<dbReference type="AlphaFoldDB" id="A0A411MLL3"/>
<keyword evidence="1" id="KW-1133">Transmembrane helix</keyword>
<organism evidence="2 3">
    <name type="scientific">Pseudomonas tructae</name>
    <dbReference type="NCBI Taxonomy" id="2518644"/>
    <lineage>
        <taxon>Bacteria</taxon>
        <taxon>Pseudomonadati</taxon>
        <taxon>Pseudomonadota</taxon>
        <taxon>Gammaproteobacteria</taxon>
        <taxon>Pseudomonadales</taxon>
        <taxon>Pseudomonadaceae</taxon>
        <taxon>Pseudomonas</taxon>
    </lineage>
</organism>
<dbReference type="Gene3D" id="3.30.300.170">
    <property type="match status" value="1"/>
</dbReference>
<dbReference type="EMBL" id="CP035952">
    <property type="protein sequence ID" value="QBF27709.1"/>
    <property type="molecule type" value="Genomic_DNA"/>
</dbReference>
<gene>
    <name evidence="2" type="ORF">EXN22_19190</name>
</gene>
<proteinExistence type="predicted"/>
<dbReference type="RefSeq" id="WP_130265554.1">
    <property type="nucleotide sequence ID" value="NZ_CP035952.1"/>
</dbReference>
<evidence type="ECO:0000256" key="1">
    <source>
        <dbReference type="SAM" id="Phobius"/>
    </source>
</evidence>
<dbReference type="InterPro" id="IPR019029">
    <property type="entry name" value="T3SS_PrgH/EprH-like"/>
</dbReference>
<dbReference type="Proteomes" id="UP000291130">
    <property type="component" value="Chromosome"/>
</dbReference>
<feature type="transmembrane region" description="Helical" evidence="1">
    <location>
        <begin position="134"/>
        <end position="153"/>
    </location>
</feature>
<keyword evidence="1" id="KW-0472">Membrane</keyword>
<dbReference type="KEGG" id="ptk:EXN22_19190"/>
<dbReference type="Gene3D" id="2.60.200.20">
    <property type="match status" value="1"/>
</dbReference>
<dbReference type="Gene3D" id="3.30.70.1770">
    <property type="match status" value="1"/>
</dbReference>
<dbReference type="InterPro" id="IPR013387">
    <property type="entry name" value="T3SS_PrgH/EprH"/>
</dbReference>